<evidence type="ECO:0000259" key="12">
    <source>
        <dbReference type="Pfam" id="PF01370"/>
    </source>
</evidence>
<evidence type="ECO:0000256" key="9">
    <source>
        <dbReference type="ARBA" id="ARBA00023235"/>
    </source>
</evidence>
<proteinExistence type="inferred from homology"/>
<evidence type="ECO:0000256" key="10">
    <source>
        <dbReference type="ARBA" id="ARBA00023277"/>
    </source>
</evidence>
<keyword evidence="9 11" id="KW-0413">Isomerase</keyword>
<dbReference type="Gene3D" id="3.90.25.10">
    <property type="entry name" value="UDP-galactose 4-epimerase, domain 1"/>
    <property type="match status" value="1"/>
</dbReference>
<evidence type="ECO:0000313" key="13">
    <source>
        <dbReference type="EMBL" id="PFH03340.1"/>
    </source>
</evidence>
<comment type="subunit">
    <text evidence="11">Homodimer.</text>
</comment>
<comment type="catalytic activity">
    <reaction evidence="1 11">
        <text>UDP-alpha-D-glucose = UDP-alpha-D-galactose</text>
        <dbReference type="Rhea" id="RHEA:22168"/>
        <dbReference type="ChEBI" id="CHEBI:58885"/>
        <dbReference type="ChEBI" id="CHEBI:66914"/>
        <dbReference type="EC" id="5.1.3.2"/>
    </reaction>
</comment>
<evidence type="ECO:0000256" key="8">
    <source>
        <dbReference type="ARBA" id="ARBA00023144"/>
    </source>
</evidence>
<dbReference type="Pfam" id="PF01370">
    <property type="entry name" value="Epimerase"/>
    <property type="match status" value="1"/>
</dbReference>
<comment type="pathway">
    <text evidence="3 11">Carbohydrate metabolism; galactose metabolism.</text>
</comment>
<dbReference type="Gene3D" id="3.40.50.720">
    <property type="entry name" value="NAD(P)-binding Rossmann-like Domain"/>
    <property type="match status" value="1"/>
</dbReference>
<comment type="cofactor">
    <cofactor evidence="2 11">
        <name>NAD(+)</name>
        <dbReference type="ChEBI" id="CHEBI:57540"/>
    </cofactor>
</comment>
<dbReference type="CDD" id="cd05247">
    <property type="entry name" value="UDP_G4E_1_SDR_e"/>
    <property type="match status" value="1"/>
</dbReference>
<dbReference type="Proteomes" id="UP000223596">
    <property type="component" value="Unassembled WGS sequence"/>
</dbReference>
<evidence type="ECO:0000256" key="4">
    <source>
        <dbReference type="ARBA" id="ARBA00007637"/>
    </source>
</evidence>
<gene>
    <name evidence="13" type="ORF">M972_112148</name>
</gene>
<feature type="domain" description="NAD-dependent epimerase/dehydratase" evidence="12">
    <location>
        <begin position="28"/>
        <end position="276"/>
    </location>
</feature>
<keyword evidence="7 11" id="KW-0520">NAD</keyword>
<accession>A0AB36TKI4</accession>
<dbReference type="AlphaFoldDB" id="A0AB36TKI4"/>
<keyword evidence="8" id="KW-0299">Galactose metabolism</keyword>
<dbReference type="InterPro" id="IPR036291">
    <property type="entry name" value="NAD(P)-bd_dom_sf"/>
</dbReference>
<evidence type="ECO:0000256" key="6">
    <source>
        <dbReference type="ARBA" id="ARBA00018569"/>
    </source>
</evidence>
<organism evidence="13 14">
    <name type="scientific">Acetivibrio thermocellus AD2</name>
    <dbReference type="NCBI Taxonomy" id="1138384"/>
    <lineage>
        <taxon>Bacteria</taxon>
        <taxon>Bacillati</taxon>
        <taxon>Bacillota</taxon>
        <taxon>Clostridia</taxon>
        <taxon>Eubacteriales</taxon>
        <taxon>Oscillospiraceae</taxon>
        <taxon>Acetivibrio</taxon>
    </lineage>
</organism>
<dbReference type="EC" id="5.1.3.2" evidence="5 11"/>
<reference evidence="13 14" key="1">
    <citation type="submission" date="2017-09" db="EMBL/GenBank/DDBJ databases">
        <title>Evaluation of Pacific Biosciences Sequencing Technology to Finishing C. thermocellum Genome Sequences.</title>
        <authorList>
            <person name="Brown S."/>
        </authorList>
    </citation>
    <scope>NUCLEOTIDE SEQUENCE [LARGE SCALE GENOMIC DNA]</scope>
    <source>
        <strain evidence="13 14">AD2</strain>
    </source>
</reference>
<keyword evidence="10 11" id="KW-0119">Carbohydrate metabolism</keyword>
<protein>
    <recommendedName>
        <fullName evidence="6 11">UDP-glucose 4-epimerase</fullName>
        <ecNumber evidence="5 11">5.1.3.2</ecNumber>
    </recommendedName>
</protein>
<evidence type="ECO:0000313" key="14">
    <source>
        <dbReference type="Proteomes" id="UP000223596"/>
    </source>
</evidence>
<evidence type="ECO:0000256" key="11">
    <source>
        <dbReference type="RuleBase" id="RU366046"/>
    </source>
</evidence>
<evidence type="ECO:0000256" key="5">
    <source>
        <dbReference type="ARBA" id="ARBA00013189"/>
    </source>
</evidence>
<dbReference type="PANTHER" id="PTHR43725:SF53">
    <property type="entry name" value="UDP-ARABINOSE 4-EPIMERASE 1"/>
    <property type="match status" value="1"/>
</dbReference>
<dbReference type="GO" id="GO:0033499">
    <property type="term" value="P:galactose catabolic process via UDP-galactose, Leloir pathway"/>
    <property type="evidence" value="ECO:0007669"/>
    <property type="project" value="TreeGrafter"/>
</dbReference>
<comment type="similarity">
    <text evidence="4 11">Belongs to the NAD(P)-dependent epimerase/dehydratase family.</text>
</comment>
<dbReference type="InterPro" id="IPR001509">
    <property type="entry name" value="Epimerase_deHydtase"/>
</dbReference>
<dbReference type="NCBIfam" id="TIGR01179">
    <property type="entry name" value="galE"/>
    <property type="match status" value="1"/>
</dbReference>
<name>A0AB36TKI4_ACETH</name>
<evidence type="ECO:0000256" key="1">
    <source>
        <dbReference type="ARBA" id="ARBA00000083"/>
    </source>
</evidence>
<dbReference type="InterPro" id="IPR005886">
    <property type="entry name" value="UDP_G4E"/>
</dbReference>
<dbReference type="GO" id="GO:0003978">
    <property type="term" value="F:UDP-glucose 4-epimerase activity"/>
    <property type="evidence" value="ECO:0007669"/>
    <property type="project" value="UniProtKB-UniRule"/>
</dbReference>
<comment type="caution">
    <text evidence="13">The sequence shown here is derived from an EMBL/GenBank/DDBJ whole genome shotgun (WGS) entry which is preliminary data.</text>
</comment>
<sequence>MQKQGAYGFVILGGIINNRGKVVFEVAVLVTGGAGYIGSHTVAELVEKKEEVIVVDNLEKGHRDAVAGAKLIVGDLRDKEFVKKVFLENDIEAVIHFAAYIEVGESVQNPLKYYNNNVIATLNLLTAMEEAKVDKIVFSSTAATYGEPENIPILETDRTLPTNPYGETKLAVEKALKWCDRAYGIKYIALRYFNASGAHESGEIGEDHSPESHLIPLVIQAALGKRESIKIFGNDYNTPDGTCIRDYIHVSDLANAHYLALQRLREGKESAVYNLGNGKGFSVKEVIDVVRKVTGRPIKVEDAPRRPGDPAVLVASSEKIKKELNWQPRMADLETIVSTAWKWHLSHPNGYNDK</sequence>
<evidence type="ECO:0000256" key="7">
    <source>
        <dbReference type="ARBA" id="ARBA00023027"/>
    </source>
</evidence>
<dbReference type="EMBL" id="PDBW01000001">
    <property type="protein sequence ID" value="PFH03340.1"/>
    <property type="molecule type" value="Genomic_DNA"/>
</dbReference>
<dbReference type="SUPFAM" id="SSF51735">
    <property type="entry name" value="NAD(P)-binding Rossmann-fold domains"/>
    <property type="match status" value="1"/>
</dbReference>
<evidence type="ECO:0000256" key="2">
    <source>
        <dbReference type="ARBA" id="ARBA00001911"/>
    </source>
</evidence>
<evidence type="ECO:0000256" key="3">
    <source>
        <dbReference type="ARBA" id="ARBA00004947"/>
    </source>
</evidence>
<dbReference type="PANTHER" id="PTHR43725">
    <property type="entry name" value="UDP-GLUCOSE 4-EPIMERASE"/>
    <property type="match status" value="1"/>
</dbReference>